<dbReference type="SMART" id="SM00080">
    <property type="entry name" value="LIF_OSM"/>
    <property type="match status" value="1"/>
</dbReference>
<evidence type="ECO:0000256" key="5">
    <source>
        <dbReference type="ARBA" id="ARBA00022729"/>
    </source>
</evidence>
<evidence type="ECO:0000256" key="4">
    <source>
        <dbReference type="ARBA" id="ARBA00022525"/>
    </source>
</evidence>
<keyword evidence="5 8" id="KW-0732">Signal</keyword>
<dbReference type="STRING" id="9838.ENSCDRP00005021346"/>
<reference evidence="9 10" key="1">
    <citation type="journal article" date="2019" name="Mol. Ecol. Resour.">
        <title>Improving Illumina assemblies with Hi-C and long reads: an example with the North African dromedary.</title>
        <authorList>
            <person name="Elbers J.P."/>
            <person name="Rogers M.F."/>
            <person name="Perelman P.L."/>
            <person name="Proskuryakova A.A."/>
            <person name="Serdyukova N.A."/>
            <person name="Johnson W.E."/>
            <person name="Horin P."/>
            <person name="Corander J."/>
            <person name="Murphy D."/>
            <person name="Burger P.A."/>
        </authorList>
    </citation>
    <scope>NUCLEOTIDE SEQUENCE [LARGE SCALE GENOMIC DNA]</scope>
    <source>
        <strain evidence="9">Drom800</strain>
        <tissue evidence="9">Blood</tissue>
    </source>
</reference>
<gene>
    <name evidence="9" type="ORF">Cadr_000028220</name>
</gene>
<dbReference type="GO" id="GO:0005147">
    <property type="term" value="F:oncostatin-M receptor binding"/>
    <property type="evidence" value="ECO:0007669"/>
    <property type="project" value="InterPro"/>
</dbReference>
<sequence length="236" mass="26815">MRPQLVQRTLLSLVLGLLFLSTAATGKCSGKYHELLQQLQSQADLMQDTSTLLDPYIHFQGLDQAGLKEHCKESPGAFPSEDTLRGLSQRGFLRTLNATLGHVLHRLTALQQDLTIAQDQGRNIRGFRSNIHCMSQLLRGSSEVETAEPTQPGPEATLPPTPSSDTFQHKLQGCRFLRGYHRFMHSAGQVFKEWADSRSRSRSRRHRPPRALQRGARRMRPFRRDERLMPRGQLPQ</sequence>
<protein>
    <submittedName>
        <fullName evidence="9">Oncostatin-M</fullName>
    </submittedName>
</protein>
<dbReference type="GO" id="GO:0038165">
    <property type="term" value="P:oncostatin-M-mediated signaling pathway"/>
    <property type="evidence" value="ECO:0007669"/>
    <property type="project" value="InterPro"/>
</dbReference>
<name>A0A5N4C9V3_CAMDR</name>
<accession>A0A5N4C9V3</accession>
<keyword evidence="10" id="KW-1185">Reference proteome</keyword>
<proteinExistence type="inferred from homology"/>
<dbReference type="AlphaFoldDB" id="A0A5N4C9V3"/>
<keyword evidence="6" id="KW-1015">Disulfide bond</keyword>
<keyword evidence="3" id="KW-0202">Cytokine</keyword>
<feature type="region of interest" description="Disordered" evidence="7">
    <location>
        <begin position="194"/>
        <end position="236"/>
    </location>
</feature>
<feature type="signal peptide" evidence="8">
    <location>
        <begin position="1"/>
        <end position="26"/>
    </location>
</feature>
<comment type="similarity">
    <text evidence="2">Belongs to the LIF/OSM family.</text>
</comment>
<evidence type="ECO:0000256" key="6">
    <source>
        <dbReference type="ARBA" id="ARBA00023157"/>
    </source>
</evidence>
<dbReference type="EMBL" id="JWIN03000032">
    <property type="protein sequence ID" value="KAB1255620.1"/>
    <property type="molecule type" value="Genomic_DNA"/>
</dbReference>
<evidence type="ECO:0000256" key="7">
    <source>
        <dbReference type="SAM" id="MobiDB-lite"/>
    </source>
</evidence>
<dbReference type="OrthoDB" id="9837363at2759"/>
<dbReference type="PROSITE" id="PS00590">
    <property type="entry name" value="LIF_OSM"/>
    <property type="match status" value="1"/>
</dbReference>
<dbReference type="GO" id="GO:0005615">
    <property type="term" value="C:extracellular space"/>
    <property type="evidence" value="ECO:0007669"/>
    <property type="project" value="UniProtKB-KW"/>
</dbReference>
<dbReference type="GO" id="GO:0005125">
    <property type="term" value="F:cytokine activity"/>
    <property type="evidence" value="ECO:0007669"/>
    <property type="project" value="UniProtKB-KW"/>
</dbReference>
<feature type="region of interest" description="Disordered" evidence="7">
    <location>
        <begin position="139"/>
        <end position="165"/>
    </location>
</feature>
<dbReference type="InterPro" id="IPR019827">
    <property type="entry name" value="Leukemia_IF/oncostatin_CS"/>
</dbReference>
<dbReference type="PANTHER" id="PTHR14261">
    <property type="entry name" value="ONCOSTATIN M"/>
    <property type="match status" value="1"/>
</dbReference>
<dbReference type="Gene3D" id="1.20.1250.10">
    <property type="match status" value="1"/>
</dbReference>
<dbReference type="GO" id="GO:0010646">
    <property type="term" value="P:regulation of cell communication"/>
    <property type="evidence" value="ECO:0007669"/>
    <property type="project" value="UniProtKB-ARBA"/>
</dbReference>
<evidence type="ECO:0000256" key="8">
    <source>
        <dbReference type="SAM" id="SignalP"/>
    </source>
</evidence>
<dbReference type="Proteomes" id="UP000299084">
    <property type="component" value="Unassembled WGS sequence"/>
</dbReference>
<dbReference type="PANTHER" id="PTHR14261:SF0">
    <property type="entry name" value="ONCOSTATIN-M"/>
    <property type="match status" value="1"/>
</dbReference>
<organism evidence="9 10">
    <name type="scientific">Camelus dromedarius</name>
    <name type="common">Dromedary</name>
    <name type="synonym">Arabian camel</name>
    <dbReference type="NCBI Taxonomy" id="9838"/>
    <lineage>
        <taxon>Eukaryota</taxon>
        <taxon>Metazoa</taxon>
        <taxon>Chordata</taxon>
        <taxon>Craniata</taxon>
        <taxon>Vertebrata</taxon>
        <taxon>Euteleostomi</taxon>
        <taxon>Mammalia</taxon>
        <taxon>Eutheria</taxon>
        <taxon>Laurasiatheria</taxon>
        <taxon>Artiodactyla</taxon>
        <taxon>Tylopoda</taxon>
        <taxon>Camelidae</taxon>
        <taxon>Camelus</taxon>
    </lineage>
</organism>
<feature type="chain" id="PRO_5024297948" evidence="8">
    <location>
        <begin position="27"/>
        <end position="236"/>
    </location>
</feature>
<dbReference type="SUPFAM" id="SSF47266">
    <property type="entry name" value="4-helical cytokines"/>
    <property type="match status" value="1"/>
</dbReference>
<dbReference type="InterPro" id="IPR009079">
    <property type="entry name" value="4_helix_cytokine-like_core"/>
</dbReference>
<dbReference type="InterPro" id="IPR001581">
    <property type="entry name" value="Leukemia_IF/oncostatin"/>
</dbReference>
<keyword evidence="4" id="KW-0964">Secreted</keyword>
<evidence type="ECO:0000256" key="2">
    <source>
        <dbReference type="ARBA" id="ARBA00005971"/>
    </source>
</evidence>
<evidence type="ECO:0000313" key="10">
    <source>
        <dbReference type="Proteomes" id="UP000299084"/>
    </source>
</evidence>
<feature type="compositionally biased region" description="Basic residues" evidence="7">
    <location>
        <begin position="200"/>
        <end position="221"/>
    </location>
</feature>
<dbReference type="GO" id="GO:0023051">
    <property type="term" value="P:regulation of signaling"/>
    <property type="evidence" value="ECO:0007669"/>
    <property type="project" value="UniProtKB-ARBA"/>
</dbReference>
<dbReference type="Pfam" id="PF01291">
    <property type="entry name" value="LIF_OSM"/>
    <property type="match status" value="1"/>
</dbReference>
<comment type="caution">
    <text evidence="9">The sequence shown here is derived from an EMBL/GenBank/DDBJ whole genome shotgun (WGS) entry which is preliminary data.</text>
</comment>
<evidence type="ECO:0000256" key="1">
    <source>
        <dbReference type="ARBA" id="ARBA00004613"/>
    </source>
</evidence>
<dbReference type="GO" id="GO:0006955">
    <property type="term" value="P:immune response"/>
    <property type="evidence" value="ECO:0007669"/>
    <property type="project" value="InterPro"/>
</dbReference>
<comment type="subcellular location">
    <subcellularLocation>
        <location evidence="1">Secreted</location>
    </subcellularLocation>
</comment>
<dbReference type="InterPro" id="IPR039578">
    <property type="entry name" value="OSM"/>
</dbReference>
<evidence type="ECO:0000313" key="9">
    <source>
        <dbReference type="EMBL" id="KAB1255620.1"/>
    </source>
</evidence>
<evidence type="ECO:0000256" key="3">
    <source>
        <dbReference type="ARBA" id="ARBA00022514"/>
    </source>
</evidence>